<keyword evidence="3" id="KW-0028">Amino-acid biosynthesis</keyword>
<keyword evidence="8 10" id="KW-0663">Pyridoxal phosphate</keyword>
<dbReference type="InterPro" id="IPR015421">
    <property type="entry name" value="PyrdxlP-dep_Trfase_major"/>
</dbReference>
<feature type="binding site" evidence="10">
    <location>
        <position position="235"/>
    </location>
    <ligand>
        <name>pyridoxal 5'-phosphate</name>
        <dbReference type="ChEBI" id="CHEBI:597326"/>
    </ligand>
</feature>
<dbReference type="InterPro" id="IPR005815">
    <property type="entry name" value="BioA"/>
</dbReference>
<dbReference type="NCBIfam" id="NF004624">
    <property type="entry name" value="PRK05964.1"/>
    <property type="match status" value="1"/>
</dbReference>
<dbReference type="NCBIfam" id="TIGR00508">
    <property type="entry name" value="bioA"/>
    <property type="match status" value="1"/>
</dbReference>
<evidence type="ECO:0000256" key="3">
    <source>
        <dbReference type="ARBA" id="ARBA00022571"/>
    </source>
</evidence>
<evidence type="ECO:0000256" key="7">
    <source>
        <dbReference type="ARBA" id="ARBA00022756"/>
    </source>
</evidence>
<dbReference type="RefSeq" id="WP_091951774.1">
    <property type="nucleotide sequence ID" value="NZ_FOSV01000035.1"/>
</dbReference>
<dbReference type="SUPFAM" id="SSF53383">
    <property type="entry name" value="PLP-dependent transferases"/>
    <property type="match status" value="1"/>
</dbReference>
<feature type="binding site" evidence="10">
    <location>
        <begin position="299"/>
        <end position="300"/>
    </location>
    <ligand>
        <name>pyridoxal 5'-phosphate</name>
        <dbReference type="ChEBI" id="CHEBI:597326"/>
    </ligand>
</feature>
<evidence type="ECO:0000313" key="11">
    <source>
        <dbReference type="EMBL" id="SFL99271.1"/>
    </source>
</evidence>
<feature type="binding site" evidence="10">
    <location>
        <begin position="108"/>
        <end position="109"/>
    </location>
    <ligand>
        <name>pyridoxal 5'-phosphate</name>
        <dbReference type="ChEBI" id="CHEBI:597326"/>
    </ligand>
</feature>
<dbReference type="UniPathway" id="UPA00078">
    <property type="reaction ID" value="UER00160"/>
</dbReference>
<keyword evidence="7 10" id="KW-0093">Biotin biosynthesis</keyword>
<dbReference type="GO" id="GO:0009102">
    <property type="term" value="P:biotin biosynthetic process"/>
    <property type="evidence" value="ECO:0007669"/>
    <property type="project" value="UniProtKB-UniRule"/>
</dbReference>
<accession>A0A1I4M7N2</accession>
<dbReference type="Proteomes" id="UP000198804">
    <property type="component" value="Unassembled WGS sequence"/>
</dbReference>
<evidence type="ECO:0000313" key="12">
    <source>
        <dbReference type="Proteomes" id="UP000198804"/>
    </source>
</evidence>
<dbReference type="STRING" id="414703.SAMN04488125_13522"/>
<feature type="site" description="Participates in the substrate recognition with KAPA and in a stacking interaction with the adenine ring of SAM" evidence="10">
    <location>
        <position position="13"/>
    </location>
</feature>
<dbReference type="PANTHER" id="PTHR42684">
    <property type="entry name" value="ADENOSYLMETHIONINE-8-AMINO-7-OXONONANOATE AMINOTRANSFERASE"/>
    <property type="match status" value="1"/>
</dbReference>
<dbReference type="PANTHER" id="PTHR42684:SF17">
    <property type="entry name" value="ADENOSYLMETHIONINE-8-AMINO-7-OXONONANOATE AMINOTRANSFERASE"/>
    <property type="match status" value="1"/>
</dbReference>
<evidence type="ECO:0000256" key="9">
    <source>
        <dbReference type="ARBA" id="ARBA00048449"/>
    </source>
</evidence>
<comment type="cofactor">
    <cofactor evidence="1 10">
        <name>pyridoxal 5'-phosphate</name>
        <dbReference type="ChEBI" id="CHEBI:597326"/>
    </cofactor>
</comment>
<comment type="subunit">
    <text evidence="10">Homodimer.</text>
</comment>
<dbReference type="FunFam" id="3.40.640.10:FF:000004">
    <property type="entry name" value="Acetylornithine aminotransferase"/>
    <property type="match status" value="1"/>
</dbReference>
<dbReference type="EMBL" id="FOSV01000035">
    <property type="protein sequence ID" value="SFL99271.1"/>
    <property type="molecule type" value="Genomic_DNA"/>
</dbReference>
<dbReference type="Gene3D" id="3.90.1150.10">
    <property type="entry name" value="Aspartate Aminotransferase, domain 1"/>
    <property type="match status" value="1"/>
</dbReference>
<dbReference type="GO" id="GO:0004015">
    <property type="term" value="F:adenosylmethionine-8-amino-7-oxononanoate transaminase activity"/>
    <property type="evidence" value="ECO:0007669"/>
    <property type="project" value="UniProtKB-UniRule"/>
</dbReference>
<comment type="function">
    <text evidence="10">Catalyzes the transfer of the alpha-amino group from S-adenosyl-L-methionine (SAM) to 7-keto-8-aminopelargonic acid (KAPA) to form 7,8-diaminopelargonic acid (DAPA). It is the only aminotransferase known to utilize SAM as an amino donor.</text>
</comment>
<keyword evidence="12" id="KW-1185">Reference proteome</keyword>
<dbReference type="Gene3D" id="3.40.640.10">
    <property type="entry name" value="Type I PLP-dependent aspartate aminotransferase-like (Major domain)"/>
    <property type="match status" value="1"/>
</dbReference>
<feature type="binding site" evidence="10">
    <location>
        <position position="141"/>
    </location>
    <ligand>
        <name>substrate</name>
    </ligand>
</feature>
<feature type="binding site" evidence="10">
    <location>
        <position position="264"/>
    </location>
    <ligand>
        <name>substrate</name>
    </ligand>
</feature>
<sequence>MSAPGLHPLWRPYTQMKSAAPPLEAVATRGSRIVLADGCELIDGIASWWTAVHGYNHPHIAAAVADQLGRMPHVMFGGLTHAPAERLAQRLTALLPGALNHVFFTDSGSVAVEVALKMAVQLWLNRGETGRTRVLAFRGGYHGDTMGAMSACDPEEGMHRRFGAYLPTQVFCDLPRDAERSAALDATLARHRHELAAVIVEPLVQGAGGMLTHPPEVLATVARLARRHGLPLIADEIFTGFARTGTLFACEQAEIVPDILCLSKALTGGTLALAATVATTEIFSAFWSDDPAAALMHGPTFMANPLACAAANASLDLFETEPRRAQAAAIAARLEAGLRPLARLAGVRDVRVLGAIGAVQFAQAPDLAALKSRLVARGVWVRPFGDILYLTPALTVPDDDLDRLIAAVAAETEAIAAALA</sequence>
<dbReference type="InterPro" id="IPR049704">
    <property type="entry name" value="Aminotrans_3_PPA_site"/>
</dbReference>
<proteinExistence type="inferred from homology"/>
<feature type="modified residue" description="N6-(pyridoxal phosphate)lysine" evidence="10">
    <location>
        <position position="264"/>
    </location>
</feature>
<dbReference type="AlphaFoldDB" id="A0A1I4M7N2"/>
<evidence type="ECO:0000256" key="5">
    <source>
        <dbReference type="ARBA" id="ARBA00022679"/>
    </source>
</evidence>
<evidence type="ECO:0000256" key="8">
    <source>
        <dbReference type="ARBA" id="ARBA00022898"/>
    </source>
</evidence>
<comment type="similarity">
    <text evidence="10">Belongs to the class-III pyridoxal-phosphate-dependent aminotransferase family. BioA subfamily.</text>
</comment>
<dbReference type="OrthoDB" id="9801834at2"/>
<keyword evidence="4 10" id="KW-0032">Aminotransferase</keyword>
<dbReference type="PROSITE" id="PS00600">
    <property type="entry name" value="AA_TRANSFER_CLASS_3"/>
    <property type="match status" value="1"/>
</dbReference>
<dbReference type="InterPro" id="IPR005814">
    <property type="entry name" value="Aminotrans_3"/>
</dbReference>
<evidence type="ECO:0000256" key="10">
    <source>
        <dbReference type="HAMAP-Rule" id="MF_00834"/>
    </source>
</evidence>
<dbReference type="GO" id="GO:0030170">
    <property type="term" value="F:pyridoxal phosphate binding"/>
    <property type="evidence" value="ECO:0007669"/>
    <property type="project" value="UniProtKB-UniRule"/>
</dbReference>
<feature type="binding site" evidence="10">
    <location>
        <position position="298"/>
    </location>
    <ligand>
        <name>substrate</name>
    </ligand>
</feature>
<dbReference type="EC" id="2.6.1.62" evidence="10"/>
<dbReference type="PIRSF" id="PIRSF000521">
    <property type="entry name" value="Transaminase_4ab_Lys_Orn"/>
    <property type="match status" value="1"/>
</dbReference>
<dbReference type="CDD" id="cd00610">
    <property type="entry name" value="OAT_like"/>
    <property type="match status" value="1"/>
</dbReference>
<protein>
    <recommendedName>
        <fullName evidence="10">Adenosylmethionine-8-amino-7-oxononanoate aminotransferase</fullName>
        <ecNumber evidence="10">2.6.1.62</ecNumber>
    </recommendedName>
    <alternativeName>
        <fullName evidence="10">7,8-diamino-pelargonic acid aminotransferase</fullName>
        <shortName evidence="10">DAPA AT</shortName>
        <shortName evidence="10">DAPA aminotransferase</shortName>
    </alternativeName>
    <alternativeName>
        <fullName evidence="10">7,8-diaminononanoate synthase</fullName>
        <shortName evidence="10">DANS</shortName>
    </alternativeName>
    <alternativeName>
        <fullName evidence="10">Diaminopelargonic acid synthase</fullName>
    </alternativeName>
</protein>
<evidence type="ECO:0000256" key="1">
    <source>
        <dbReference type="ARBA" id="ARBA00001933"/>
    </source>
</evidence>
<dbReference type="GO" id="GO:0006526">
    <property type="term" value="P:L-arginine biosynthetic process"/>
    <property type="evidence" value="ECO:0007669"/>
    <property type="project" value="UniProtKB-KW"/>
</dbReference>
<feature type="binding site" evidence="10">
    <location>
        <position position="382"/>
    </location>
    <ligand>
        <name>substrate</name>
    </ligand>
</feature>
<keyword evidence="6 10" id="KW-0949">S-adenosyl-L-methionine</keyword>
<comment type="pathway">
    <text evidence="2 10">Cofactor biosynthesis; biotin biosynthesis; 7,8-diaminononanoate from 8-amino-7-oxononanoate (SAM route): step 1/1.</text>
</comment>
<keyword evidence="5 10" id="KW-0808">Transferase</keyword>
<comment type="subcellular location">
    <subcellularLocation>
        <location evidence="10">Cytoplasm</location>
    </subcellularLocation>
</comment>
<keyword evidence="3" id="KW-0055">Arginine biosynthesis</keyword>
<organism evidence="11 12">
    <name type="scientific">Methylorubrum salsuginis</name>
    <dbReference type="NCBI Taxonomy" id="414703"/>
    <lineage>
        <taxon>Bacteria</taxon>
        <taxon>Pseudomonadati</taxon>
        <taxon>Pseudomonadota</taxon>
        <taxon>Alphaproteobacteria</taxon>
        <taxon>Hyphomicrobiales</taxon>
        <taxon>Methylobacteriaceae</taxon>
        <taxon>Methylorubrum</taxon>
    </lineage>
</organism>
<evidence type="ECO:0000256" key="2">
    <source>
        <dbReference type="ARBA" id="ARBA00005063"/>
    </source>
</evidence>
<evidence type="ECO:0000256" key="4">
    <source>
        <dbReference type="ARBA" id="ARBA00022576"/>
    </source>
</evidence>
<reference evidence="12" key="1">
    <citation type="submission" date="2016-10" db="EMBL/GenBank/DDBJ databases">
        <authorList>
            <person name="Varghese N."/>
            <person name="Submissions S."/>
        </authorList>
    </citation>
    <scope>NUCLEOTIDE SEQUENCE [LARGE SCALE GENOMIC DNA]</scope>
    <source>
        <strain evidence="12">CGMCC 1.6474</strain>
    </source>
</reference>
<dbReference type="Pfam" id="PF00202">
    <property type="entry name" value="Aminotran_3"/>
    <property type="match status" value="1"/>
</dbReference>
<dbReference type="HAMAP" id="MF_00834">
    <property type="entry name" value="BioA"/>
    <property type="match status" value="1"/>
</dbReference>
<evidence type="ECO:0000256" key="6">
    <source>
        <dbReference type="ARBA" id="ARBA00022691"/>
    </source>
</evidence>
<comment type="catalytic activity">
    <reaction evidence="9 10">
        <text>(8S)-8-amino-7-oxononanoate + S-adenosyl-L-methionine = S-adenosyl-4-methylsulfanyl-2-oxobutanoate + (7R,8S)-7,8-diammoniononanoate</text>
        <dbReference type="Rhea" id="RHEA:16861"/>
        <dbReference type="ChEBI" id="CHEBI:16490"/>
        <dbReference type="ChEBI" id="CHEBI:59789"/>
        <dbReference type="ChEBI" id="CHEBI:149468"/>
        <dbReference type="ChEBI" id="CHEBI:149469"/>
        <dbReference type="EC" id="2.6.1.62"/>
    </reaction>
</comment>
<dbReference type="InterPro" id="IPR015422">
    <property type="entry name" value="PyrdxlP-dep_Trfase_small"/>
</dbReference>
<dbReference type="GO" id="GO:0005737">
    <property type="term" value="C:cytoplasm"/>
    <property type="evidence" value="ECO:0007669"/>
    <property type="project" value="UniProtKB-SubCell"/>
</dbReference>
<feature type="binding site" evidence="10">
    <location>
        <position position="48"/>
    </location>
    <ligand>
        <name>substrate</name>
    </ligand>
</feature>
<name>A0A1I4M7N2_9HYPH</name>
<gene>
    <name evidence="10" type="primary">bioA</name>
    <name evidence="11" type="ORF">SAMN04488125_13522</name>
</gene>
<keyword evidence="10" id="KW-0963">Cytoplasm</keyword>
<dbReference type="InterPro" id="IPR015424">
    <property type="entry name" value="PyrdxlP-dep_Trfase"/>
</dbReference>